<dbReference type="EMBL" id="CM023470">
    <property type="protein sequence ID" value="KAH7981019.1"/>
    <property type="molecule type" value="Genomic_DNA"/>
</dbReference>
<evidence type="ECO:0000313" key="1">
    <source>
        <dbReference type="EMBL" id="KAH7981019.1"/>
    </source>
</evidence>
<comment type="caution">
    <text evidence="1">The sequence shown here is derived from an EMBL/GenBank/DDBJ whole genome shotgun (WGS) entry which is preliminary data.</text>
</comment>
<evidence type="ECO:0000313" key="2">
    <source>
        <dbReference type="Proteomes" id="UP000821865"/>
    </source>
</evidence>
<name>A0ACB8E2H0_DERSI</name>
<organism evidence="1 2">
    <name type="scientific">Dermacentor silvarum</name>
    <name type="common">Tick</name>
    <dbReference type="NCBI Taxonomy" id="543639"/>
    <lineage>
        <taxon>Eukaryota</taxon>
        <taxon>Metazoa</taxon>
        <taxon>Ecdysozoa</taxon>
        <taxon>Arthropoda</taxon>
        <taxon>Chelicerata</taxon>
        <taxon>Arachnida</taxon>
        <taxon>Acari</taxon>
        <taxon>Parasitiformes</taxon>
        <taxon>Ixodida</taxon>
        <taxon>Ixodoidea</taxon>
        <taxon>Ixodidae</taxon>
        <taxon>Rhipicephalinae</taxon>
        <taxon>Dermacentor</taxon>
    </lineage>
</organism>
<sequence>MPNFGSLEPFEGGGNDWPCYVDRLEAFFVANDIAEDKQTSVFISCCGQTTYALLRNLVKPDKPSDKTLEQILLVLGNYYCPKPSAVVQRFRFNS</sequence>
<keyword evidence="2" id="KW-1185">Reference proteome</keyword>
<accession>A0ACB8E2H0</accession>
<gene>
    <name evidence="1" type="ORF">HPB49_020993</name>
</gene>
<dbReference type="Proteomes" id="UP000821865">
    <property type="component" value="Chromosome 1"/>
</dbReference>
<reference evidence="1" key="1">
    <citation type="submission" date="2020-05" db="EMBL/GenBank/DDBJ databases">
        <title>Large-scale comparative analyses of tick genomes elucidate their genetic diversity and vector capacities.</title>
        <authorList>
            <person name="Jia N."/>
            <person name="Wang J."/>
            <person name="Shi W."/>
            <person name="Du L."/>
            <person name="Sun Y."/>
            <person name="Zhan W."/>
            <person name="Jiang J."/>
            <person name="Wang Q."/>
            <person name="Zhang B."/>
            <person name="Ji P."/>
            <person name="Sakyi L.B."/>
            <person name="Cui X."/>
            <person name="Yuan T."/>
            <person name="Jiang B."/>
            <person name="Yang W."/>
            <person name="Lam T.T.-Y."/>
            <person name="Chang Q."/>
            <person name="Ding S."/>
            <person name="Wang X."/>
            <person name="Zhu J."/>
            <person name="Ruan X."/>
            <person name="Zhao L."/>
            <person name="Wei J."/>
            <person name="Que T."/>
            <person name="Du C."/>
            <person name="Cheng J."/>
            <person name="Dai P."/>
            <person name="Han X."/>
            <person name="Huang E."/>
            <person name="Gao Y."/>
            <person name="Liu J."/>
            <person name="Shao H."/>
            <person name="Ye R."/>
            <person name="Li L."/>
            <person name="Wei W."/>
            <person name="Wang X."/>
            <person name="Wang C."/>
            <person name="Yang T."/>
            <person name="Huo Q."/>
            <person name="Li W."/>
            <person name="Guo W."/>
            <person name="Chen H."/>
            <person name="Zhou L."/>
            <person name="Ni X."/>
            <person name="Tian J."/>
            <person name="Zhou Y."/>
            <person name="Sheng Y."/>
            <person name="Liu T."/>
            <person name="Pan Y."/>
            <person name="Xia L."/>
            <person name="Li J."/>
            <person name="Zhao F."/>
            <person name="Cao W."/>
        </authorList>
    </citation>
    <scope>NUCLEOTIDE SEQUENCE</scope>
    <source>
        <strain evidence="1">Dsil-2018</strain>
    </source>
</reference>
<protein>
    <submittedName>
        <fullName evidence="1">Uncharacterized protein</fullName>
    </submittedName>
</protein>
<proteinExistence type="predicted"/>